<proteinExistence type="predicted"/>
<evidence type="ECO:0000313" key="3">
    <source>
        <dbReference type="Proteomes" id="UP000178379"/>
    </source>
</evidence>
<accession>A0A1F6SYR1</accession>
<sequence length="125" mass="12716">MIHRRRPSSTVALLVAVFLAISSLLPFWAGSQAGAAAPDTGYGPQAMAGYHHPVPGADIPDPSTPGSCVQHDTCDGKCCVGCGHCAVTTSEPHLPAVPFTPPSPTALPVPLLSASLSGLDRPPRG</sequence>
<gene>
    <name evidence="2" type="ORF">A2140_09060</name>
</gene>
<protein>
    <submittedName>
        <fullName evidence="2">Uncharacterized protein</fullName>
    </submittedName>
</protein>
<dbReference type="Proteomes" id="UP000178379">
    <property type="component" value="Unassembled WGS sequence"/>
</dbReference>
<comment type="caution">
    <text evidence="2">The sequence shown here is derived from an EMBL/GenBank/DDBJ whole genome shotgun (WGS) entry which is preliminary data.</text>
</comment>
<evidence type="ECO:0000313" key="2">
    <source>
        <dbReference type="EMBL" id="OGI37865.1"/>
    </source>
</evidence>
<feature type="region of interest" description="Disordered" evidence="1">
    <location>
        <begin position="34"/>
        <end position="65"/>
    </location>
</feature>
<name>A0A1F6SYR1_9PROT</name>
<reference evidence="2 3" key="1">
    <citation type="journal article" date="2016" name="Nat. Commun.">
        <title>Thousands of microbial genomes shed light on interconnected biogeochemical processes in an aquifer system.</title>
        <authorList>
            <person name="Anantharaman K."/>
            <person name="Brown C.T."/>
            <person name="Hug L.A."/>
            <person name="Sharon I."/>
            <person name="Castelle C.J."/>
            <person name="Probst A.J."/>
            <person name="Thomas B.C."/>
            <person name="Singh A."/>
            <person name="Wilkins M.J."/>
            <person name="Karaoz U."/>
            <person name="Brodie E.L."/>
            <person name="Williams K.H."/>
            <person name="Hubbard S.S."/>
            <person name="Banfield J.F."/>
        </authorList>
    </citation>
    <scope>NUCLEOTIDE SEQUENCE [LARGE SCALE GENOMIC DNA]</scope>
</reference>
<evidence type="ECO:0000256" key="1">
    <source>
        <dbReference type="SAM" id="MobiDB-lite"/>
    </source>
</evidence>
<dbReference type="EMBL" id="MFSQ01000136">
    <property type="protein sequence ID" value="OGI37865.1"/>
    <property type="molecule type" value="Genomic_DNA"/>
</dbReference>
<organism evidence="2 3">
    <name type="scientific">Candidatus Muproteobacteria bacterium RBG_16_62_13</name>
    <dbReference type="NCBI Taxonomy" id="1817756"/>
    <lineage>
        <taxon>Bacteria</taxon>
        <taxon>Pseudomonadati</taxon>
        <taxon>Pseudomonadota</taxon>
        <taxon>Candidatus Muproteobacteria</taxon>
    </lineage>
</organism>
<dbReference type="AlphaFoldDB" id="A0A1F6SYR1"/>